<keyword evidence="2" id="KW-1185">Reference proteome</keyword>
<evidence type="ECO:0000313" key="2">
    <source>
        <dbReference type="Proteomes" id="UP000887569"/>
    </source>
</evidence>
<evidence type="ECO:0000256" key="1">
    <source>
        <dbReference type="SAM" id="Phobius"/>
    </source>
</evidence>
<keyword evidence="1" id="KW-1133">Transmembrane helix</keyword>
<proteinExistence type="predicted"/>
<sequence length="60" mass="6940">MGHLIHYVVLLMFTVVATDTMTFDFARFSGNCRNKGICSRRCTSYKEINLRLVYSKEQSS</sequence>
<evidence type="ECO:0000313" key="3">
    <source>
        <dbReference type="WBParaSite" id="PgR010_g112_t01"/>
    </source>
</evidence>
<keyword evidence="1" id="KW-0812">Transmembrane</keyword>
<protein>
    <submittedName>
        <fullName evidence="3">Uncharacterized protein</fullName>
    </submittedName>
</protein>
<accession>A0A915AK62</accession>
<dbReference type="AlphaFoldDB" id="A0A915AK62"/>
<reference evidence="3" key="1">
    <citation type="submission" date="2022-11" db="UniProtKB">
        <authorList>
            <consortium name="WormBaseParasite"/>
        </authorList>
    </citation>
    <scope>IDENTIFICATION</scope>
</reference>
<feature type="transmembrane region" description="Helical" evidence="1">
    <location>
        <begin position="6"/>
        <end position="26"/>
    </location>
</feature>
<name>A0A915AK62_PARUN</name>
<keyword evidence="1" id="KW-0472">Membrane</keyword>
<organism evidence="2 3">
    <name type="scientific">Parascaris univalens</name>
    <name type="common">Nematode worm</name>
    <dbReference type="NCBI Taxonomy" id="6257"/>
    <lineage>
        <taxon>Eukaryota</taxon>
        <taxon>Metazoa</taxon>
        <taxon>Ecdysozoa</taxon>
        <taxon>Nematoda</taxon>
        <taxon>Chromadorea</taxon>
        <taxon>Rhabditida</taxon>
        <taxon>Spirurina</taxon>
        <taxon>Ascaridomorpha</taxon>
        <taxon>Ascaridoidea</taxon>
        <taxon>Ascarididae</taxon>
        <taxon>Parascaris</taxon>
    </lineage>
</organism>
<dbReference type="WBParaSite" id="PgR010_g112_t01">
    <property type="protein sequence ID" value="PgR010_g112_t01"/>
    <property type="gene ID" value="PgR010_g112"/>
</dbReference>
<dbReference type="Proteomes" id="UP000887569">
    <property type="component" value="Unplaced"/>
</dbReference>